<keyword evidence="1" id="KW-0732">Signal</keyword>
<evidence type="ECO:0000256" key="1">
    <source>
        <dbReference type="SAM" id="SignalP"/>
    </source>
</evidence>
<accession>A0A2P1QT53</accession>
<dbReference type="AlphaFoldDB" id="A0A2P1QT53"/>
<gene>
    <name evidence="2" type="ORF">XB16_1758</name>
</gene>
<reference evidence="2 3" key="1">
    <citation type="journal article" date="2015" name="Genome Announc.">
        <title>Draft Genome Sequences of Leptospira santarosai Strains U160, U164, and U233, Isolated from Asymptomatic Cattle.</title>
        <authorList>
            <person name="Kremer F.S."/>
            <person name="Eslabao M.R."/>
            <person name="Provisor M."/>
            <person name="Woloski R.D."/>
            <person name="Ramires O.V."/>
            <person name="Moreno L.Z."/>
            <person name="Moreno A.M."/>
            <person name="Hamond C."/>
            <person name="Lilenbaum W."/>
            <person name="Dellagostin O.A."/>
        </authorList>
    </citation>
    <scope>NUCLEOTIDE SEQUENCE [LARGE SCALE GENOMIC DNA]</scope>
    <source>
        <strain evidence="2 3">U160</strain>
    </source>
</reference>
<proteinExistence type="predicted"/>
<name>A0A2P1QT53_9LEPT</name>
<feature type="chain" id="PRO_5015155402" description="Lipoprotein" evidence="1">
    <location>
        <begin position="23"/>
        <end position="104"/>
    </location>
</feature>
<evidence type="ECO:0000313" key="2">
    <source>
        <dbReference type="EMBL" id="AVQ12086.1"/>
    </source>
</evidence>
<dbReference type="EMBL" id="CP027843">
    <property type="protein sequence ID" value="AVQ12086.1"/>
    <property type="molecule type" value="Genomic_DNA"/>
</dbReference>
<organism evidence="2 3">
    <name type="scientific">Leptospira santarosai</name>
    <dbReference type="NCBI Taxonomy" id="28183"/>
    <lineage>
        <taxon>Bacteria</taxon>
        <taxon>Pseudomonadati</taxon>
        <taxon>Spirochaetota</taxon>
        <taxon>Spirochaetia</taxon>
        <taxon>Leptospirales</taxon>
        <taxon>Leptospiraceae</taxon>
        <taxon>Leptospira</taxon>
    </lineage>
</organism>
<sequence>MFRNLKYIFLFSFACMILTCYQTTLQVTPGNSRLSSPIQESNPDQEYKQGNWIAGLIPSFDPPLVSCTNGRPELKIRRGVLDNVIHWTIGGIYTRRTIQLYCLK</sequence>
<evidence type="ECO:0000313" key="3">
    <source>
        <dbReference type="Proteomes" id="UP000033961"/>
    </source>
</evidence>
<evidence type="ECO:0008006" key="4">
    <source>
        <dbReference type="Google" id="ProtNLM"/>
    </source>
</evidence>
<dbReference type="NCBIfam" id="NF047524">
    <property type="entry name" value="LIC_10461_domain"/>
    <property type="match status" value="1"/>
</dbReference>
<protein>
    <recommendedName>
        <fullName evidence="4">Lipoprotein</fullName>
    </recommendedName>
</protein>
<feature type="signal peptide" evidence="1">
    <location>
        <begin position="1"/>
        <end position="22"/>
    </location>
</feature>
<dbReference type="Proteomes" id="UP000033961">
    <property type="component" value="Chromosome I"/>
</dbReference>